<dbReference type="Proteomes" id="UP001519363">
    <property type="component" value="Unassembled WGS sequence"/>
</dbReference>
<accession>A0ABS5A4F1</accession>
<dbReference type="InterPro" id="IPR036736">
    <property type="entry name" value="ACP-like_sf"/>
</dbReference>
<evidence type="ECO:0000313" key="4">
    <source>
        <dbReference type="EMBL" id="MBP2471449.1"/>
    </source>
</evidence>
<dbReference type="RefSeq" id="WP_086789551.1">
    <property type="nucleotide sequence ID" value="NZ_JAGIOO010000001.1"/>
</dbReference>
<feature type="domain" description="Carrier" evidence="3">
    <location>
        <begin position="461"/>
        <end position="536"/>
    </location>
</feature>
<sequence>MRFLERIATQVRDRPDAPAVREPGGAVLTYRELDALAGEVAADFGRRGLRAGDRVCLVLPRSARLVATQLAALRTGIVFTSLDPAQPPDRVHALCEAVRPRLLVTAEQVRELPGGAPAPGAYCLFTSGSTGTPAAVLVGREALHTYVEAFQDGSACAPADRAAVLGSPGFDVTVEEIWPFLAAGAQLVLAPEEVRSAPARLVSWLAAEQVTTAFVPPLLLGHVCAAGDRLPALRLVRTGGERVTGHPPTGLPFAVRNEYGPTEATVAVTWWELAPGGTGAPPIGRPLPHAVLRVCDAHGTEAAEGELWISGPSLAEGYLGDPELTAARFTTTPDGTRWYRSGDRVRVRPDGALDYLGRIDRQVQLLGKRVEPAEVEAVLERHPAVARAAVLVRTDAQGRAQGLLGVVLPHGPLDLAGLRAHTAAALPAHMVPDELRVVAELPVSPSGKVDHAALAVEEAPEPVADPLSEAVAIWAEVLLRDDVTEHSDLFELGGTSLHAMEIVARLHERLGVSASVRDVFDHPSPSGVVAALAGGGRR</sequence>
<dbReference type="PROSITE" id="PS50075">
    <property type="entry name" value="CARRIER"/>
    <property type="match status" value="1"/>
</dbReference>
<evidence type="ECO:0000256" key="2">
    <source>
        <dbReference type="ARBA" id="ARBA00022553"/>
    </source>
</evidence>
<dbReference type="InterPro" id="IPR000873">
    <property type="entry name" value="AMP-dep_synth/lig_dom"/>
</dbReference>
<dbReference type="Pfam" id="PF00550">
    <property type="entry name" value="PP-binding"/>
    <property type="match status" value="1"/>
</dbReference>
<dbReference type="SMART" id="SM00823">
    <property type="entry name" value="PKS_PP"/>
    <property type="match status" value="1"/>
</dbReference>
<dbReference type="CDD" id="cd05930">
    <property type="entry name" value="A_NRPS"/>
    <property type="match status" value="1"/>
</dbReference>
<proteinExistence type="predicted"/>
<dbReference type="Gene3D" id="3.30.300.30">
    <property type="match status" value="1"/>
</dbReference>
<dbReference type="SUPFAM" id="SSF56801">
    <property type="entry name" value="Acetyl-CoA synthetase-like"/>
    <property type="match status" value="1"/>
</dbReference>
<comment type="caution">
    <text evidence="4">The sequence shown here is derived from an EMBL/GenBank/DDBJ whole genome shotgun (WGS) entry which is preliminary data.</text>
</comment>
<evidence type="ECO:0000259" key="3">
    <source>
        <dbReference type="PROSITE" id="PS50075"/>
    </source>
</evidence>
<organism evidence="4 5">
    <name type="scientific">Crossiella equi</name>
    <dbReference type="NCBI Taxonomy" id="130796"/>
    <lineage>
        <taxon>Bacteria</taxon>
        <taxon>Bacillati</taxon>
        <taxon>Actinomycetota</taxon>
        <taxon>Actinomycetes</taxon>
        <taxon>Pseudonocardiales</taxon>
        <taxon>Pseudonocardiaceae</taxon>
        <taxon>Crossiella</taxon>
    </lineage>
</organism>
<reference evidence="4 5" key="1">
    <citation type="submission" date="2021-03" db="EMBL/GenBank/DDBJ databases">
        <title>Sequencing the genomes of 1000 actinobacteria strains.</title>
        <authorList>
            <person name="Klenk H.-P."/>
        </authorList>
    </citation>
    <scope>NUCLEOTIDE SEQUENCE [LARGE SCALE GENOMIC DNA]</scope>
    <source>
        <strain evidence="4 5">DSM 44580</strain>
    </source>
</reference>
<dbReference type="InterPro" id="IPR042099">
    <property type="entry name" value="ANL_N_sf"/>
</dbReference>
<protein>
    <submittedName>
        <fullName evidence="4">Non-ribosomal peptide synthetase component F/acyl carrier protein</fullName>
    </submittedName>
</protein>
<dbReference type="Pfam" id="PF00501">
    <property type="entry name" value="AMP-binding"/>
    <property type="match status" value="2"/>
</dbReference>
<dbReference type="InterPro" id="IPR025110">
    <property type="entry name" value="AMP-bd_C"/>
</dbReference>
<dbReference type="InterPro" id="IPR009081">
    <property type="entry name" value="PP-bd_ACP"/>
</dbReference>
<evidence type="ECO:0000256" key="1">
    <source>
        <dbReference type="ARBA" id="ARBA00022450"/>
    </source>
</evidence>
<dbReference type="EMBL" id="JAGIOO010000001">
    <property type="protein sequence ID" value="MBP2471449.1"/>
    <property type="molecule type" value="Genomic_DNA"/>
</dbReference>
<dbReference type="Gene3D" id="1.10.1200.10">
    <property type="entry name" value="ACP-like"/>
    <property type="match status" value="1"/>
</dbReference>
<keyword evidence="5" id="KW-1185">Reference proteome</keyword>
<dbReference type="InterPro" id="IPR020806">
    <property type="entry name" value="PKS_PP-bd"/>
</dbReference>
<dbReference type="Pfam" id="PF13193">
    <property type="entry name" value="AMP-binding_C"/>
    <property type="match status" value="1"/>
</dbReference>
<dbReference type="PANTHER" id="PTHR45527">
    <property type="entry name" value="NONRIBOSOMAL PEPTIDE SYNTHETASE"/>
    <property type="match status" value="1"/>
</dbReference>
<keyword evidence="1" id="KW-0596">Phosphopantetheine</keyword>
<dbReference type="Gene3D" id="3.40.50.12780">
    <property type="entry name" value="N-terminal domain of ligase-like"/>
    <property type="match status" value="1"/>
</dbReference>
<name>A0ABS5A4F1_9PSEU</name>
<dbReference type="InterPro" id="IPR045851">
    <property type="entry name" value="AMP-bd_C_sf"/>
</dbReference>
<keyword evidence="2" id="KW-0597">Phosphoprotein</keyword>
<dbReference type="PANTHER" id="PTHR45527:SF1">
    <property type="entry name" value="FATTY ACID SYNTHASE"/>
    <property type="match status" value="1"/>
</dbReference>
<gene>
    <name evidence="4" type="ORF">JOF53_000321</name>
</gene>
<dbReference type="SUPFAM" id="SSF47336">
    <property type="entry name" value="ACP-like"/>
    <property type="match status" value="1"/>
</dbReference>
<evidence type="ECO:0000313" key="5">
    <source>
        <dbReference type="Proteomes" id="UP001519363"/>
    </source>
</evidence>